<reference evidence="13 14" key="1">
    <citation type="journal article" date="2020" name="Front. Plant Sci.">
        <title>Isolation of Rhizosphere Bacteria That Improve Quality and Water Stress Tolerance in Greenhouse Ornamentals.</title>
        <authorList>
            <person name="Nordstedt N.P."/>
            <person name="Jones M.L."/>
        </authorList>
    </citation>
    <scope>NUCLEOTIDE SEQUENCE [LARGE SCALE GENOMIC DNA]</scope>
    <source>
        <strain evidence="13 14">C6C2</strain>
    </source>
</reference>
<dbReference type="InterPro" id="IPR004101">
    <property type="entry name" value="Mur_ligase_C"/>
</dbReference>
<dbReference type="InterPro" id="IPR005762">
    <property type="entry name" value="MurD"/>
</dbReference>
<keyword evidence="6 7" id="KW-0067">ATP-binding</keyword>
<dbReference type="Pfam" id="PF02875">
    <property type="entry name" value="Mur_ligase_C"/>
    <property type="match status" value="1"/>
</dbReference>
<evidence type="ECO:0000256" key="1">
    <source>
        <dbReference type="ARBA" id="ARBA00004496"/>
    </source>
</evidence>
<feature type="coiled-coil region" evidence="9">
    <location>
        <begin position="178"/>
        <end position="215"/>
    </location>
</feature>
<evidence type="ECO:0000313" key="13">
    <source>
        <dbReference type="EMBL" id="NUU02149.1"/>
    </source>
</evidence>
<evidence type="ECO:0000256" key="10">
    <source>
        <dbReference type="SAM" id="MobiDB-lite"/>
    </source>
</evidence>
<dbReference type="GO" id="GO:0008764">
    <property type="term" value="F:UDP-N-acetylmuramoylalanine-D-glutamate ligase activity"/>
    <property type="evidence" value="ECO:0007669"/>
    <property type="project" value="UniProtKB-EC"/>
</dbReference>
<evidence type="ECO:0000256" key="2">
    <source>
        <dbReference type="ARBA" id="ARBA00004752"/>
    </source>
</evidence>
<feature type="binding site" evidence="7">
    <location>
        <begin position="130"/>
        <end position="136"/>
    </location>
    <ligand>
        <name>ATP</name>
        <dbReference type="ChEBI" id="CHEBI:30616"/>
    </ligand>
</feature>
<dbReference type="PANTHER" id="PTHR43692">
    <property type="entry name" value="UDP-N-ACETYLMURAMOYLALANINE--D-GLUTAMATE LIGASE"/>
    <property type="match status" value="1"/>
</dbReference>
<evidence type="ECO:0000313" key="14">
    <source>
        <dbReference type="Proteomes" id="UP000536746"/>
    </source>
</evidence>
<dbReference type="Gene3D" id="3.40.1190.10">
    <property type="entry name" value="Mur-like, catalytic domain"/>
    <property type="match status" value="2"/>
</dbReference>
<dbReference type="Pfam" id="PF21799">
    <property type="entry name" value="MurD-like_N"/>
    <property type="match status" value="1"/>
</dbReference>
<evidence type="ECO:0000256" key="4">
    <source>
        <dbReference type="ARBA" id="ARBA00022598"/>
    </source>
</evidence>
<dbReference type="HAMAP" id="MF_00639">
    <property type="entry name" value="MurD"/>
    <property type="match status" value="1"/>
</dbReference>
<dbReference type="SUPFAM" id="SSF53623">
    <property type="entry name" value="MurD-like peptide ligases, catalytic domain"/>
    <property type="match status" value="2"/>
</dbReference>
<comment type="caution">
    <text evidence="13">The sequence shown here is derived from an EMBL/GenBank/DDBJ whole genome shotgun (WGS) entry which is preliminary data.</text>
</comment>
<dbReference type="Proteomes" id="UP000536746">
    <property type="component" value="Unassembled WGS sequence"/>
</dbReference>
<feature type="domain" description="Mur ligase central" evidence="12">
    <location>
        <begin position="403"/>
        <end position="558"/>
    </location>
</feature>
<accession>A0ABX2LUK6</accession>
<keyword evidence="7 8" id="KW-0132">Cell division</keyword>
<dbReference type="SUPFAM" id="SSF51984">
    <property type="entry name" value="MurCD N-terminal domain"/>
    <property type="match status" value="1"/>
</dbReference>
<sequence>MNYSGKHVLVLGLGESGLAMARWLVYCGAGVRVADTRTEAALAERLAALRADDAQAEAVLGRAFAPELLDGVDFVAVSPGLAPEGELAPLMPAIAERGLPLWGEIELFAQALAALREDTLYKPRVLAITGTNGKTTVTSLTGQLCERAGLSVKVAGNISPAALDVLREAVIRDKVFLAELAEQDAIAAIQAQAEAEEQAARAAELAEQQAAEEARHKRAAARIEEAAAIAVPVPFPVPEAATPAANDAQADLLSPSVVDDAEPVALEQSQADAAVGGEDPFGEATEPAATDAGETPSEGEAVQATEALDAPEAREADDVHEAPPTLATELTEGAEHLPAEAANADASVDAGVQTDVPGNEAAAPEGMNLGDFMEVSRTADEDALAAVPPPPPPEPTYRGSMPQAWVLELSSFQLHTTHSLQADAATVLNVTQDHLDWHGSMDAYAADKARIFGERTVRVLNRDDALVMAMSDPAAPLSSFGLDEPSAPDSFGLINDNGMLWLANGFVHEDDEQPEGRRRRKQKELVPPPVTVKRLMPADALKIRGAHNAMNALAALALCRAIDLPMAPLLHGLRDYTGEPHRVELVGVVQEVEYYDDSKGTNVGATVAALNGLGLGGRPNRILLIAGGEGKGQDFAPLALPVSKYGRAVLLIGRDAPVIRAALADTGVELIDCASMEEAVQKAGDMARSGEIVLLSPACASFDMFRNYAHRAEVFVDAVRELALSRGEVIA</sequence>
<evidence type="ECO:0000259" key="11">
    <source>
        <dbReference type="Pfam" id="PF02875"/>
    </source>
</evidence>
<comment type="function">
    <text evidence="7 8">Cell wall formation. Catalyzes the addition of glutamate to the nucleotide precursor UDP-N-acetylmuramoyl-L-alanine (UMA).</text>
</comment>
<keyword evidence="7 8" id="KW-0131">Cell cycle</keyword>
<evidence type="ECO:0000259" key="12">
    <source>
        <dbReference type="Pfam" id="PF08245"/>
    </source>
</evidence>
<keyword evidence="7 8" id="KW-0961">Cell wall biogenesis/degradation</keyword>
<keyword evidence="3 7" id="KW-0963">Cytoplasm</keyword>
<dbReference type="RefSeq" id="WP_079217115.1">
    <property type="nucleotide sequence ID" value="NZ_CP018845.1"/>
</dbReference>
<dbReference type="SUPFAM" id="SSF53244">
    <property type="entry name" value="MurD-like peptide ligases, peptide-binding domain"/>
    <property type="match status" value="1"/>
</dbReference>
<keyword evidence="14" id="KW-1185">Reference proteome</keyword>
<evidence type="ECO:0000256" key="7">
    <source>
        <dbReference type="HAMAP-Rule" id="MF_00639"/>
    </source>
</evidence>
<name>A0ABX2LUK6_9BURK</name>
<protein>
    <recommendedName>
        <fullName evidence="7 8">UDP-N-acetylmuramoylalanine--D-glutamate ligase</fullName>
        <ecNumber evidence="7 8">6.3.2.9</ecNumber>
    </recommendedName>
    <alternativeName>
        <fullName evidence="7">D-glutamic acid-adding enzyme</fullName>
    </alternativeName>
    <alternativeName>
        <fullName evidence="7">UDP-N-acetylmuramoyl-L-alanyl-D-glutamate synthetase</fullName>
    </alternativeName>
</protein>
<proteinExistence type="inferred from homology"/>
<organism evidence="13 14">
    <name type="scientific">Herbaspirillum robiniae</name>
    <dbReference type="NCBI Taxonomy" id="2014887"/>
    <lineage>
        <taxon>Bacteria</taxon>
        <taxon>Pseudomonadati</taxon>
        <taxon>Pseudomonadota</taxon>
        <taxon>Betaproteobacteria</taxon>
        <taxon>Burkholderiales</taxon>
        <taxon>Oxalobacteraceae</taxon>
        <taxon>Herbaspirillum</taxon>
    </lineage>
</organism>
<keyword evidence="5 7" id="KW-0547">Nucleotide-binding</keyword>
<dbReference type="PANTHER" id="PTHR43692:SF1">
    <property type="entry name" value="UDP-N-ACETYLMURAMOYLALANINE--D-GLUTAMATE LIGASE"/>
    <property type="match status" value="1"/>
</dbReference>
<dbReference type="Pfam" id="PF08245">
    <property type="entry name" value="Mur_ligase_M"/>
    <property type="match status" value="1"/>
</dbReference>
<dbReference type="InterPro" id="IPR036565">
    <property type="entry name" value="Mur-like_cat_sf"/>
</dbReference>
<evidence type="ECO:0000256" key="9">
    <source>
        <dbReference type="SAM" id="Coils"/>
    </source>
</evidence>
<feature type="region of interest" description="Disordered" evidence="10">
    <location>
        <begin position="270"/>
        <end position="302"/>
    </location>
</feature>
<gene>
    <name evidence="7 13" type="primary">murD</name>
    <name evidence="13" type="ORF">HNO84_11110</name>
</gene>
<dbReference type="InterPro" id="IPR013221">
    <property type="entry name" value="Mur_ligase_cen"/>
</dbReference>
<feature type="domain" description="Mur ligase C-terminal" evidence="11">
    <location>
        <begin position="581"/>
        <end position="699"/>
    </location>
</feature>
<keyword evidence="4 7" id="KW-0436">Ligase</keyword>
<comment type="pathway">
    <text evidence="2 7 8">Cell wall biogenesis; peptidoglycan biosynthesis.</text>
</comment>
<keyword evidence="9" id="KW-0175">Coiled coil</keyword>
<keyword evidence="7 8" id="KW-0573">Peptidoglycan synthesis</keyword>
<evidence type="ECO:0000256" key="8">
    <source>
        <dbReference type="RuleBase" id="RU003664"/>
    </source>
</evidence>
<dbReference type="Gene3D" id="3.40.50.720">
    <property type="entry name" value="NAD(P)-binding Rossmann-like Domain"/>
    <property type="match status" value="1"/>
</dbReference>
<dbReference type="EC" id="6.3.2.9" evidence="7 8"/>
<dbReference type="Gene3D" id="3.90.190.20">
    <property type="entry name" value="Mur ligase, C-terminal domain"/>
    <property type="match status" value="1"/>
</dbReference>
<comment type="subcellular location">
    <subcellularLocation>
        <location evidence="1 7 8">Cytoplasm</location>
    </subcellularLocation>
</comment>
<comment type="catalytic activity">
    <reaction evidence="7 8">
        <text>UDP-N-acetyl-alpha-D-muramoyl-L-alanine + D-glutamate + ATP = UDP-N-acetyl-alpha-D-muramoyl-L-alanyl-D-glutamate + ADP + phosphate + H(+)</text>
        <dbReference type="Rhea" id="RHEA:16429"/>
        <dbReference type="ChEBI" id="CHEBI:15378"/>
        <dbReference type="ChEBI" id="CHEBI:29986"/>
        <dbReference type="ChEBI" id="CHEBI:30616"/>
        <dbReference type="ChEBI" id="CHEBI:43474"/>
        <dbReference type="ChEBI" id="CHEBI:83898"/>
        <dbReference type="ChEBI" id="CHEBI:83900"/>
        <dbReference type="ChEBI" id="CHEBI:456216"/>
        <dbReference type="EC" id="6.3.2.9"/>
    </reaction>
</comment>
<keyword evidence="7 8" id="KW-0133">Cell shape</keyword>
<evidence type="ECO:0000256" key="5">
    <source>
        <dbReference type="ARBA" id="ARBA00022741"/>
    </source>
</evidence>
<comment type="similarity">
    <text evidence="7">Belongs to the MurCDEF family.</text>
</comment>
<dbReference type="EMBL" id="JABFMT010000009">
    <property type="protein sequence ID" value="NUU02149.1"/>
    <property type="molecule type" value="Genomic_DNA"/>
</dbReference>
<dbReference type="NCBIfam" id="TIGR01087">
    <property type="entry name" value="murD"/>
    <property type="match status" value="1"/>
</dbReference>
<evidence type="ECO:0000256" key="3">
    <source>
        <dbReference type="ARBA" id="ARBA00022490"/>
    </source>
</evidence>
<evidence type="ECO:0000256" key="6">
    <source>
        <dbReference type="ARBA" id="ARBA00022840"/>
    </source>
</evidence>
<dbReference type="InterPro" id="IPR036615">
    <property type="entry name" value="Mur_ligase_C_dom_sf"/>
</dbReference>